<organism evidence="5 6">
    <name type="scientific">Alistipes onderdonkii</name>
    <dbReference type="NCBI Taxonomy" id="328813"/>
    <lineage>
        <taxon>Bacteria</taxon>
        <taxon>Pseudomonadati</taxon>
        <taxon>Bacteroidota</taxon>
        <taxon>Bacteroidia</taxon>
        <taxon>Bacteroidales</taxon>
        <taxon>Rikenellaceae</taxon>
        <taxon>Alistipes</taxon>
    </lineage>
</organism>
<feature type="domain" description="HTH araC/xylS-type" evidence="4">
    <location>
        <begin position="205"/>
        <end position="274"/>
    </location>
</feature>
<dbReference type="Pfam" id="PF12833">
    <property type="entry name" value="HTH_18"/>
    <property type="match status" value="1"/>
</dbReference>
<reference evidence="5 6" key="1">
    <citation type="journal article" date="2019" name="Nat. Med.">
        <title>A library of human gut bacterial isolates paired with longitudinal multiomics data enables mechanistic microbiome research.</title>
        <authorList>
            <person name="Poyet M."/>
            <person name="Groussin M."/>
            <person name="Gibbons S.M."/>
            <person name="Avila-Pacheco J."/>
            <person name="Jiang X."/>
            <person name="Kearney S.M."/>
            <person name="Perrotta A.R."/>
            <person name="Berdy B."/>
            <person name="Zhao S."/>
            <person name="Lieberman T.D."/>
            <person name="Swanson P.K."/>
            <person name="Smith M."/>
            <person name="Roesemann S."/>
            <person name="Alexander J.E."/>
            <person name="Rich S.A."/>
            <person name="Livny J."/>
            <person name="Vlamakis H."/>
            <person name="Clish C."/>
            <person name="Bullock K."/>
            <person name="Deik A."/>
            <person name="Scott J."/>
            <person name="Pierce K.A."/>
            <person name="Xavier R.J."/>
            <person name="Alm E.J."/>
        </authorList>
    </citation>
    <scope>NUCLEOTIDE SEQUENCE [LARGE SCALE GENOMIC DNA]</scope>
    <source>
        <strain evidence="5 6">BIOML-A266</strain>
    </source>
</reference>
<evidence type="ECO:0000256" key="2">
    <source>
        <dbReference type="ARBA" id="ARBA00023125"/>
    </source>
</evidence>
<evidence type="ECO:0000313" key="6">
    <source>
        <dbReference type="Proteomes" id="UP000322940"/>
    </source>
</evidence>
<dbReference type="Pfam" id="PF02311">
    <property type="entry name" value="AraC_binding"/>
    <property type="match status" value="1"/>
</dbReference>
<dbReference type="PANTHER" id="PTHR43280">
    <property type="entry name" value="ARAC-FAMILY TRANSCRIPTIONAL REGULATOR"/>
    <property type="match status" value="1"/>
</dbReference>
<dbReference type="RefSeq" id="WP_018697093.1">
    <property type="nucleotide sequence ID" value="NZ_AP025562.1"/>
</dbReference>
<evidence type="ECO:0000256" key="1">
    <source>
        <dbReference type="ARBA" id="ARBA00023015"/>
    </source>
</evidence>
<protein>
    <submittedName>
        <fullName evidence="5">Helix-turn-helix domain-containing protein</fullName>
    </submittedName>
</protein>
<accession>A0A5B3GUN3</accession>
<keyword evidence="3" id="KW-0804">Transcription</keyword>
<sequence>MKRDSQFKLSYFLSANEVFHIARVNITSSQDLSLHTHDYAEILWIEKGTGYHHVNGRQVRLSAGDMVMIRPRDCHTFSATGRGITLVNIAFPTETIDFLRSRYFGDSNLYFWCSTLLPFHIKLSQDIVKRLSSRAEEAMKYRRSRLQLDSLLLFIFRTITANQEVEDNSEIPLWLFNAIQKYNSPEHFARGVAGFVDLCDRNIDHVNRIVRIHFYKTLTELVNEFRMRYAITQLAITNMPIKQICSNCGFRNLGHFYKTFRAVYHQTPREYRKLNQMIV</sequence>
<dbReference type="SUPFAM" id="SSF46689">
    <property type="entry name" value="Homeodomain-like"/>
    <property type="match status" value="1"/>
</dbReference>
<dbReference type="EMBL" id="VVXH01000011">
    <property type="protein sequence ID" value="KAA2377293.1"/>
    <property type="molecule type" value="Genomic_DNA"/>
</dbReference>
<dbReference type="InterPro" id="IPR037923">
    <property type="entry name" value="HTH-like"/>
</dbReference>
<dbReference type="GO" id="GO:0043565">
    <property type="term" value="F:sequence-specific DNA binding"/>
    <property type="evidence" value="ECO:0007669"/>
    <property type="project" value="InterPro"/>
</dbReference>
<dbReference type="PROSITE" id="PS01124">
    <property type="entry name" value="HTH_ARAC_FAMILY_2"/>
    <property type="match status" value="1"/>
</dbReference>
<evidence type="ECO:0000313" key="5">
    <source>
        <dbReference type="EMBL" id="KAA2377293.1"/>
    </source>
</evidence>
<evidence type="ECO:0000259" key="4">
    <source>
        <dbReference type="PROSITE" id="PS01124"/>
    </source>
</evidence>
<dbReference type="InterPro" id="IPR014710">
    <property type="entry name" value="RmlC-like_jellyroll"/>
</dbReference>
<dbReference type="InterPro" id="IPR018060">
    <property type="entry name" value="HTH_AraC"/>
</dbReference>
<evidence type="ECO:0000256" key="3">
    <source>
        <dbReference type="ARBA" id="ARBA00023163"/>
    </source>
</evidence>
<keyword evidence="1" id="KW-0805">Transcription regulation</keyword>
<dbReference type="AlphaFoldDB" id="A0A5B3GUN3"/>
<gene>
    <name evidence="5" type="ORF">F2Y10_11570</name>
</gene>
<keyword evidence="2" id="KW-0238">DNA-binding</keyword>
<dbReference type="InterPro" id="IPR009057">
    <property type="entry name" value="Homeodomain-like_sf"/>
</dbReference>
<name>A0A5B3GUN3_9BACT</name>
<proteinExistence type="predicted"/>
<dbReference type="Gene3D" id="1.10.10.60">
    <property type="entry name" value="Homeodomain-like"/>
    <property type="match status" value="1"/>
</dbReference>
<dbReference type="Proteomes" id="UP000322940">
    <property type="component" value="Unassembled WGS sequence"/>
</dbReference>
<dbReference type="Gene3D" id="2.60.120.10">
    <property type="entry name" value="Jelly Rolls"/>
    <property type="match status" value="1"/>
</dbReference>
<dbReference type="SMART" id="SM00342">
    <property type="entry name" value="HTH_ARAC"/>
    <property type="match status" value="1"/>
</dbReference>
<dbReference type="InterPro" id="IPR003313">
    <property type="entry name" value="AraC-bd"/>
</dbReference>
<dbReference type="PANTHER" id="PTHR43280:SF34">
    <property type="entry name" value="ARAC-FAMILY TRANSCRIPTIONAL REGULATOR"/>
    <property type="match status" value="1"/>
</dbReference>
<dbReference type="SUPFAM" id="SSF51215">
    <property type="entry name" value="Regulatory protein AraC"/>
    <property type="match status" value="1"/>
</dbReference>
<dbReference type="GO" id="GO:0003700">
    <property type="term" value="F:DNA-binding transcription factor activity"/>
    <property type="evidence" value="ECO:0007669"/>
    <property type="project" value="InterPro"/>
</dbReference>
<comment type="caution">
    <text evidence="5">The sequence shown here is derived from an EMBL/GenBank/DDBJ whole genome shotgun (WGS) entry which is preliminary data.</text>
</comment>